<comment type="caution">
    <text evidence="2">The sequence shown here is derived from an EMBL/GenBank/DDBJ whole genome shotgun (WGS) entry which is preliminary data.</text>
</comment>
<name>A0ABQ2XFH5_9BURK</name>
<dbReference type="Pfam" id="PF05170">
    <property type="entry name" value="AsmA"/>
    <property type="match status" value="1"/>
</dbReference>
<dbReference type="InterPro" id="IPR007844">
    <property type="entry name" value="AsmA"/>
</dbReference>
<dbReference type="EMBL" id="BMYT01000003">
    <property type="protein sequence ID" value="GGX14952.1"/>
    <property type="molecule type" value="Genomic_DNA"/>
</dbReference>
<sequence>MKKPFKILAVALSAIVLLLGLGIAYLSFIFDPNQFKSQLIELVKNKKHRDLAIDGNIQLNFFPKLGVSLEKIKLSEFESTTQFAAVDKAQVSLALLPLLQKQIVVDKISLQGLQLRYQRDAAGQSNIDDLIKQESSNKEAESPSSTTQQMRFDIEGIDIAQSSFAIDDQKSELKGRIHDLNFSTGKISNKNKTPIKFSAQFQFEQPKAEAKIDINTQLRFDIEQKLLDLQDLKSQIAGKLGSNPFNVEISTAAMQLSPNKSASEQIQLAAKLGGTQELSTQIVLGKLQIQDKQLQIAELSAQAQSKQAGSSKQVNLKSSLSMGLDTQVVQLPQLALQIKLNDPKLAQAEILIPINGQLSANLKDKSLDTELDAKFDDTKLQTSVQVNNFSNPAISFKVDIDKINLDRYIKSAVEPAKVDSSKEEDLNLSALKSLNLDGLIRIGALQVKNLKINQVALPIKASQGKFAMNGIAAQLYQGSVAGNMGFDVDGNRFQMQQNLSNVQINPILVDFMQKDIVEGRGNLSVNINTHGKRVSQFKDNLNGNVRTQLTDGAVKGINLAKSLRDFKAKILNKADQQQAANKNEKTDFSAFSVSMQFVDGVGNSDDLDMKSPFLRVGGKGQVNLRNSSLDYTARTTIVNTSAGQDGADLSQLKDLSIPVRISGPFDKLGYQILFSQIGSEALKSAFKAKAAPVLEEKKKELKEKVNEELKGKLKGLFGQ</sequence>
<evidence type="ECO:0000313" key="2">
    <source>
        <dbReference type="EMBL" id="GGX14952.1"/>
    </source>
</evidence>
<dbReference type="InterPro" id="IPR052894">
    <property type="entry name" value="AsmA-related"/>
</dbReference>
<evidence type="ECO:0000313" key="3">
    <source>
        <dbReference type="Proteomes" id="UP000620127"/>
    </source>
</evidence>
<keyword evidence="3" id="KW-1185">Reference proteome</keyword>
<organism evidence="2 3">
    <name type="scientific">Undibacterium macrobrachii</name>
    <dbReference type="NCBI Taxonomy" id="1119058"/>
    <lineage>
        <taxon>Bacteria</taxon>
        <taxon>Pseudomonadati</taxon>
        <taxon>Pseudomonadota</taxon>
        <taxon>Betaproteobacteria</taxon>
        <taxon>Burkholderiales</taxon>
        <taxon>Oxalobacteraceae</taxon>
        <taxon>Undibacterium</taxon>
    </lineage>
</organism>
<proteinExistence type="predicted"/>
<dbReference type="Proteomes" id="UP000620127">
    <property type="component" value="Unassembled WGS sequence"/>
</dbReference>
<dbReference type="RefSeq" id="WP_189346130.1">
    <property type="nucleotide sequence ID" value="NZ_BMYT01000003.1"/>
</dbReference>
<feature type="domain" description="AsmA" evidence="1">
    <location>
        <begin position="1"/>
        <end position="606"/>
    </location>
</feature>
<accession>A0ABQ2XFH5</accession>
<dbReference type="PANTHER" id="PTHR30441">
    <property type="entry name" value="DUF748 DOMAIN-CONTAINING PROTEIN"/>
    <property type="match status" value="1"/>
</dbReference>
<gene>
    <name evidence="2" type="ORF">GCM10011282_21620</name>
</gene>
<protein>
    <recommendedName>
        <fullName evidence="1">AsmA domain-containing protein</fullName>
    </recommendedName>
</protein>
<dbReference type="PANTHER" id="PTHR30441:SF4">
    <property type="entry name" value="PROTEIN ASMA"/>
    <property type="match status" value="1"/>
</dbReference>
<reference evidence="3" key="1">
    <citation type="journal article" date="2019" name="Int. J. Syst. Evol. Microbiol.">
        <title>The Global Catalogue of Microorganisms (GCM) 10K type strain sequencing project: providing services to taxonomists for standard genome sequencing and annotation.</title>
        <authorList>
            <consortium name="The Broad Institute Genomics Platform"/>
            <consortium name="The Broad Institute Genome Sequencing Center for Infectious Disease"/>
            <person name="Wu L."/>
            <person name="Ma J."/>
        </authorList>
    </citation>
    <scope>NUCLEOTIDE SEQUENCE [LARGE SCALE GENOMIC DNA]</scope>
    <source>
        <strain evidence="3">KCTC 23916</strain>
    </source>
</reference>
<evidence type="ECO:0000259" key="1">
    <source>
        <dbReference type="Pfam" id="PF05170"/>
    </source>
</evidence>